<organism evidence="2 3">
    <name type="scientific">Streptomyces roseirectus</name>
    <dbReference type="NCBI Taxonomy" id="2768066"/>
    <lineage>
        <taxon>Bacteria</taxon>
        <taxon>Bacillati</taxon>
        <taxon>Actinomycetota</taxon>
        <taxon>Actinomycetes</taxon>
        <taxon>Kitasatosporales</taxon>
        <taxon>Streptomycetaceae</taxon>
        <taxon>Streptomyces</taxon>
    </lineage>
</organism>
<evidence type="ECO:0000259" key="1">
    <source>
        <dbReference type="PROSITE" id="PS51674"/>
    </source>
</evidence>
<dbReference type="EMBL" id="CP060828">
    <property type="protein sequence ID" value="QNP71533.1"/>
    <property type="molecule type" value="Genomic_DNA"/>
</dbReference>
<dbReference type="Pfam" id="PF02467">
    <property type="entry name" value="Whib"/>
    <property type="match status" value="1"/>
</dbReference>
<dbReference type="PROSITE" id="PS51674">
    <property type="entry name" value="4FE4S_WBL"/>
    <property type="match status" value="1"/>
</dbReference>
<gene>
    <name evidence="2" type="ORF">IAG44_20275</name>
</gene>
<sequence>MNSTINTLVESARQGDWTPLLETAREVPGKNWPEKALCSGLDFEDDFFPESEHPWSDPDQLRESHADSLRLPLALCSACPLPVAARCLVDALRYEDRYGIRAGLLAPEREVLLSLWKTRVNADSVEAVIQGVTTLLNSAERTAVIARVIEDPEVNPRLVAQGLGIPIKYLWQLVREHKKRSADSSVPEAA</sequence>
<protein>
    <submittedName>
        <fullName evidence="2">WhiB family transcriptional regulator</fullName>
    </submittedName>
</protein>
<name>A0A7H0IFG7_9ACTN</name>
<evidence type="ECO:0000313" key="2">
    <source>
        <dbReference type="EMBL" id="QNP71533.1"/>
    </source>
</evidence>
<reference evidence="2 3" key="1">
    <citation type="submission" date="2020-08" db="EMBL/GenBank/DDBJ databases">
        <title>A novel species.</title>
        <authorList>
            <person name="Gao J."/>
        </authorList>
    </citation>
    <scope>NUCLEOTIDE SEQUENCE [LARGE SCALE GENOMIC DNA]</scope>
    <source>
        <strain evidence="2 3">CRXT-G-22</strain>
    </source>
</reference>
<feature type="domain" description="4Fe-4S Wbl-type" evidence="1">
    <location>
        <begin position="37"/>
        <end position="111"/>
    </location>
</feature>
<evidence type="ECO:0000313" key="3">
    <source>
        <dbReference type="Proteomes" id="UP000516052"/>
    </source>
</evidence>
<dbReference type="InterPro" id="IPR034768">
    <property type="entry name" value="4FE4S_WBL"/>
</dbReference>
<dbReference type="AlphaFoldDB" id="A0A7H0IFG7"/>
<dbReference type="KEGG" id="sroi:IAG44_20275"/>
<accession>A0A7H0IFG7</accession>
<proteinExistence type="predicted"/>
<dbReference type="Proteomes" id="UP000516052">
    <property type="component" value="Chromosome"/>
</dbReference>
<keyword evidence="3" id="KW-1185">Reference proteome</keyword>
<dbReference type="RefSeq" id="WP_187748502.1">
    <property type="nucleotide sequence ID" value="NZ_CP060828.1"/>
</dbReference>